<protein>
    <submittedName>
        <fullName evidence="2">Sel1 repeat family protein</fullName>
    </submittedName>
</protein>
<proteinExistence type="predicted"/>
<dbReference type="Gene3D" id="1.25.40.10">
    <property type="entry name" value="Tetratricopeptide repeat domain"/>
    <property type="match status" value="1"/>
</dbReference>
<dbReference type="AlphaFoldDB" id="A0A8J7TNS3"/>
<dbReference type="EMBL" id="JAFLCK010000031">
    <property type="protein sequence ID" value="MBN8662120.1"/>
    <property type="molecule type" value="Genomic_DNA"/>
</dbReference>
<comment type="caution">
    <text evidence="2">The sequence shown here is derived from an EMBL/GenBank/DDBJ whole genome shotgun (WGS) entry which is preliminary data.</text>
</comment>
<accession>A0A8J7TNS3</accession>
<feature type="compositionally biased region" description="Low complexity" evidence="1">
    <location>
        <begin position="203"/>
        <end position="224"/>
    </location>
</feature>
<evidence type="ECO:0000256" key="1">
    <source>
        <dbReference type="SAM" id="MobiDB-lite"/>
    </source>
</evidence>
<dbReference type="Proteomes" id="UP000664277">
    <property type="component" value="Unassembled WGS sequence"/>
</dbReference>
<sequence>MKALRTRKRSKTKLSQALLTAFSLPILAMFLGGCSRAVSVETFDLNSYLTRQEGVQMYAGETKRSLEQEAESGNIEAVSKLGVYSLLGYGGTADPTLANNYLTKAALAGNKRAELCLGVLNWQKTKGKPKDDPDATKIRLQAYKLLLEASKGIGQDAETARELAVSMEKDLPSDKEEAIKRLEGLELIPADPEKIESQSEANSPQTKPSESSESSATSESQATKTPKDSNK</sequence>
<name>A0A8J7TNS3_9BACT</name>
<evidence type="ECO:0000313" key="2">
    <source>
        <dbReference type="EMBL" id="MBN8662120.1"/>
    </source>
</evidence>
<dbReference type="InterPro" id="IPR011990">
    <property type="entry name" value="TPR-like_helical_dom_sf"/>
</dbReference>
<organism evidence="2 3">
    <name type="scientific">Candidatus Obscuribacter phosphatis</name>
    <dbReference type="NCBI Taxonomy" id="1906157"/>
    <lineage>
        <taxon>Bacteria</taxon>
        <taxon>Bacillati</taxon>
        <taxon>Candidatus Melainabacteria</taxon>
        <taxon>Candidatus Obscuribacterales</taxon>
        <taxon>Candidatus Obscuribacteraceae</taxon>
        <taxon>Candidatus Obscuribacter</taxon>
    </lineage>
</organism>
<dbReference type="PROSITE" id="PS51257">
    <property type="entry name" value="PROKAR_LIPOPROTEIN"/>
    <property type="match status" value="1"/>
</dbReference>
<evidence type="ECO:0000313" key="3">
    <source>
        <dbReference type="Proteomes" id="UP000664277"/>
    </source>
</evidence>
<gene>
    <name evidence="2" type="ORF">J0M35_17260</name>
</gene>
<reference evidence="2" key="1">
    <citation type="submission" date="2021-02" db="EMBL/GenBank/DDBJ databases">
        <title>Genome-Resolved Metagenomics of a Microbial Community Performing Photosynthetic Biological Nutrient Removal.</title>
        <authorList>
            <person name="Mcdaniel E.A."/>
        </authorList>
    </citation>
    <scope>NUCLEOTIDE SEQUENCE</scope>
    <source>
        <strain evidence="2">UWPOB_OBS1</strain>
    </source>
</reference>
<feature type="region of interest" description="Disordered" evidence="1">
    <location>
        <begin position="181"/>
        <end position="231"/>
    </location>
</feature>
<dbReference type="SUPFAM" id="SSF81901">
    <property type="entry name" value="HCP-like"/>
    <property type="match status" value="1"/>
</dbReference>